<protein>
    <submittedName>
        <fullName evidence="1">Uncharacterized protein</fullName>
    </submittedName>
</protein>
<dbReference type="GO" id="GO:0010073">
    <property type="term" value="P:meristem maintenance"/>
    <property type="evidence" value="ECO:0007669"/>
    <property type="project" value="InterPro"/>
</dbReference>
<organism evidence="1 2">
    <name type="scientific">Stephania yunnanensis</name>
    <dbReference type="NCBI Taxonomy" id="152371"/>
    <lineage>
        <taxon>Eukaryota</taxon>
        <taxon>Viridiplantae</taxon>
        <taxon>Streptophyta</taxon>
        <taxon>Embryophyta</taxon>
        <taxon>Tracheophyta</taxon>
        <taxon>Spermatophyta</taxon>
        <taxon>Magnoliopsida</taxon>
        <taxon>Ranunculales</taxon>
        <taxon>Menispermaceae</taxon>
        <taxon>Menispermoideae</taxon>
        <taxon>Cissampelideae</taxon>
        <taxon>Stephania</taxon>
    </lineage>
</organism>
<dbReference type="PANTHER" id="PTHR45086:SF1">
    <property type="entry name" value="WD REPEAT-CONTAINING PROTEIN PCN"/>
    <property type="match status" value="1"/>
</dbReference>
<sequence>MDSRGLMGYGTVVESIARSDIGIFEDSKCDMSFVRSGLSLISSVVQLRIILYSISFETYGSIFLLKTLVSSSHFHYSQGNYKYLLWGGVRIAWYCLFFWDDLHGTLLQSHSCHKGDVNALAAAQVISRCFLACSIAVQEDVQCSVIRRRESVEVKNLLILATTSGLIWQFPCLFQIGDDTKLFAYSAQEFTKFAPRDICPAPQRLPIQLTFGELYMWGRDEGDGRLRLGAGRGPNEGGGLSIPSKVNALHRISLYCFLWWVFHNGNHEKMESFGIGEVLDRLAKRTPYGLSHRMDCESFDIYTKLNGFCFKIFEGFLECAVEFVEKNSTKWTTHTQ</sequence>
<evidence type="ECO:0000313" key="1">
    <source>
        <dbReference type="EMBL" id="KAK9162735.1"/>
    </source>
</evidence>
<dbReference type="GO" id="GO:0035266">
    <property type="term" value="P:meristem growth"/>
    <property type="evidence" value="ECO:0007669"/>
    <property type="project" value="InterPro"/>
</dbReference>
<dbReference type="InterPro" id="IPR044622">
    <property type="entry name" value="PCN"/>
</dbReference>
<dbReference type="PANTHER" id="PTHR45086">
    <property type="entry name" value="WD REPEAT-CONTAINING PROTEIN PCN"/>
    <property type="match status" value="1"/>
</dbReference>
<proteinExistence type="predicted"/>
<accession>A0AAP0L441</accession>
<keyword evidence="2" id="KW-1185">Reference proteome</keyword>
<dbReference type="AlphaFoldDB" id="A0AAP0L441"/>
<name>A0AAP0L441_9MAGN</name>
<reference evidence="1 2" key="1">
    <citation type="submission" date="2024-01" db="EMBL/GenBank/DDBJ databases">
        <title>Genome assemblies of Stephania.</title>
        <authorList>
            <person name="Yang L."/>
        </authorList>
    </citation>
    <scope>NUCLEOTIDE SEQUENCE [LARGE SCALE GENOMIC DNA]</scope>
    <source>
        <strain evidence="1">YNDBR</strain>
        <tissue evidence="1">Leaf</tissue>
    </source>
</reference>
<dbReference type="EMBL" id="JBBNAF010000002">
    <property type="protein sequence ID" value="KAK9162735.1"/>
    <property type="molecule type" value="Genomic_DNA"/>
</dbReference>
<comment type="caution">
    <text evidence="1">The sequence shown here is derived from an EMBL/GenBank/DDBJ whole genome shotgun (WGS) entry which is preliminary data.</text>
</comment>
<dbReference type="Proteomes" id="UP001420932">
    <property type="component" value="Unassembled WGS sequence"/>
</dbReference>
<evidence type="ECO:0000313" key="2">
    <source>
        <dbReference type="Proteomes" id="UP001420932"/>
    </source>
</evidence>
<gene>
    <name evidence="1" type="ORF">Syun_003637</name>
</gene>